<reference evidence="3 4" key="1">
    <citation type="journal article" date="2018" name="Genet. Mol. Biol.">
        <title>The genome sequence of Dyella jiangningensis FCAV SCS01 from a lignocellulose-decomposing microbial consortium metagenome reveals potential for biotechnological applications.</title>
        <authorList>
            <person name="Desiderato J.G."/>
            <person name="Alvarenga D.O."/>
            <person name="Constancio M.T.L."/>
            <person name="Alves L.M.C."/>
            <person name="Varani A.M."/>
        </authorList>
    </citation>
    <scope>NUCLEOTIDE SEQUENCE [LARGE SCALE GENOMIC DNA]</scope>
    <source>
        <strain evidence="3 4">FCAV SCS01</strain>
    </source>
</reference>
<comment type="caution">
    <text evidence="3">The sequence shown here is derived from an EMBL/GenBank/DDBJ whole genome shotgun (WGS) entry which is preliminary data.</text>
</comment>
<dbReference type="PANTHER" id="PTHR38075:SF1">
    <property type="entry name" value="DUF4139 DOMAIN-CONTAINING PROTEIN"/>
    <property type="match status" value="1"/>
</dbReference>
<dbReference type="RefSeq" id="WP_111983699.1">
    <property type="nucleotide sequence ID" value="NZ_NFZS01000004.1"/>
</dbReference>
<dbReference type="Proteomes" id="UP000248926">
    <property type="component" value="Unassembled WGS sequence"/>
</dbReference>
<dbReference type="OrthoDB" id="9808067at2"/>
<accession>A0A328P4R4</accession>
<keyword evidence="1" id="KW-0732">Signal</keyword>
<proteinExistence type="predicted"/>
<sequence>MRPLPLATLAVAIATTASTGALAASSPATHLTLYRSDDAALFSAGNGGVQAGYAVAREPRELQLKNGVQDISLGGLPQYLDPEAMALSVEGDSAHVLSQRLLLGQGQNAALASLVGQPVSVLGSGGQPLASGTLLRAGDGLLVQGSDGGTSLIREYAAVRAQNSFQTGSLLQLRIDAQRAGTARATLSYTTSGLGWRAAYVGTLQPGDRCQMQFESRASIANRSGRDWKDTQLTLVAGEPNFAKPSAPRPMGAPVAYAMRAKADAAPLPEQDTLADYRTYTLPGAVDLPDGSVSQVPLYATRTIECERTSLFENGGGWVPPQPMINRDFTPGGNGAVTSTLQLRAFDSLPAGYLRVLTADRNGTPQFIGEGRINDTPKGSDAHITLGTAFDLRGERERTAFSVDKASRTLDESFRITLTNAGDSARVVTVREHPSRWRQWTLVSSSSKPSQQTPDTLEFRVTVPAGGKATLDYAVRYQWSAEDHPQG</sequence>
<keyword evidence="4" id="KW-1185">Reference proteome</keyword>
<organism evidence="3 4">
    <name type="scientific">Dyella jiangningensis</name>
    <dbReference type="NCBI Taxonomy" id="1379159"/>
    <lineage>
        <taxon>Bacteria</taxon>
        <taxon>Pseudomonadati</taxon>
        <taxon>Pseudomonadota</taxon>
        <taxon>Gammaproteobacteria</taxon>
        <taxon>Lysobacterales</taxon>
        <taxon>Rhodanobacteraceae</taxon>
        <taxon>Dyella</taxon>
    </lineage>
</organism>
<dbReference type="PANTHER" id="PTHR38075">
    <property type="entry name" value="DUF4139 DOMAIN-CONTAINING PROTEIN"/>
    <property type="match status" value="1"/>
</dbReference>
<dbReference type="InterPro" id="IPR037291">
    <property type="entry name" value="DUF4139"/>
</dbReference>
<dbReference type="Pfam" id="PF13598">
    <property type="entry name" value="DUF4139"/>
    <property type="match status" value="1"/>
</dbReference>
<feature type="signal peptide" evidence="1">
    <location>
        <begin position="1"/>
        <end position="23"/>
    </location>
</feature>
<dbReference type="EMBL" id="NFZS01000004">
    <property type="protein sequence ID" value="RAO75214.1"/>
    <property type="molecule type" value="Genomic_DNA"/>
</dbReference>
<feature type="domain" description="DUF4139" evidence="2">
    <location>
        <begin position="186"/>
        <end position="479"/>
    </location>
</feature>
<feature type="chain" id="PRO_5016235100" description="DUF4139 domain-containing protein" evidence="1">
    <location>
        <begin position="24"/>
        <end position="487"/>
    </location>
</feature>
<name>A0A328P4R4_9GAMM</name>
<evidence type="ECO:0000313" key="4">
    <source>
        <dbReference type="Proteomes" id="UP000248926"/>
    </source>
</evidence>
<gene>
    <name evidence="3" type="ORF">CA260_14035</name>
</gene>
<evidence type="ECO:0000313" key="3">
    <source>
        <dbReference type="EMBL" id="RAO75214.1"/>
    </source>
</evidence>
<protein>
    <recommendedName>
        <fullName evidence="2">DUF4139 domain-containing protein</fullName>
    </recommendedName>
</protein>
<evidence type="ECO:0000259" key="2">
    <source>
        <dbReference type="Pfam" id="PF13598"/>
    </source>
</evidence>
<evidence type="ECO:0000256" key="1">
    <source>
        <dbReference type="SAM" id="SignalP"/>
    </source>
</evidence>
<dbReference type="AlphaFoldDB" id="A0A328P4R4"/>